<keyword evidence="5" id="KW-0663">Pyridoxal phosphate</keyword>
<dbReference type="InterPro" id="IPR050596">
    <property type="entry name" value="AspAT/PAT-like"/>
</dbReference>
<proteinExistence type="inferred from homology"/>
<dbReference type="Proteomes" id="UP000286181">
    <property type="component" value="Unassembled WGS sequence"/>
</dbReference>
<protein>
    <recommendedName>
        <fullName evidence="6">Aminotransferase</fullName>
        <ecNumber evidence="6">2.6.1.-</ecNumber>
    </recommendedName>
</protein>
<dbReference type="PANTHER" id="PTHR46383:SF1">
    <property type="entry name" value="ASPARTATE AMINOTRANSFERASE"/>
    <property type="match status" value="1"/>
</dbReference>
<keyword evidence="4 6" id="KW-0808">Transferase</keyword>
<reference evidence="10 11" key="1">
    <citation type="submission" date="2018-08" db="EMBL/GenBank/DDBJ databases">
        <title>A genome reference for cultivated species of the human gut microbiota.</title>
        <authorList>
            <person name="Zou Y."/>
            <person name="Xue W."/>
            <person name="Luo G."/>
        </authorList>
    </citation>
    <scope>NUCLEOTIDE SEQUENCE [LARGE SCALE GENOMIC DNA]</scope>
    <source>
        <strain evidence="9 10">AF39-14AC</strain>
        <strain evidence="8 11">AM44-1AT</strain>
    </source>
</reference>
<dbReference type="CDD" id="cd00609">
    <property type="entry name" value="AAT_like"/>
    <property type="match status" value="1"/>
</dbReference>
<evidence type="ECO:0000313" key="10">
    <source>
        <dbReference type="Proteomes" id="UP000286181"/>
    </source>
</evidence>
<dbReference type="EMBL" id="QROF01000008">
    <property type="protein sequence ID" value="RHL03736.1"/>
    <property type="molecule type" value="Genomic_DNA"/>
</dbReference>
<comment type="cofactor">
    <cofactor evidence="1 6">
        <name>pyridoxal 5'-phosphate</name>
        <dbReference type="ChEBI" id="CHEBI:597326"/>
    </cofactor>
</comment>
<evidence type="ECO:0000313" key="11">
    <source>
        <dbReference type="Proteomes" id="UP000286341"/>
    </source>
</evidence>
<dbReference type="GO" id="GO:0006520">
    <property type="term" value="P:amino acid metabolic process"/>
    <property type="evidence" value="ECO:0007669"/>
    <property type="project" value="InterPro"/>
</dbReference>
<dbReference type="GO" id="GO:0030170">
    <property type="term" value="F:pyridoxal phosphate binding"/>
    <property type="evidence" value="ECO:0007669"/>
    <property type="project" value="InterPro"/>
</dbReference>
<evidence type="ECO:0000256" key="6">
    <source>
        <dbReference type="RuleBase" id="RU000481"/>
    </source>
</evidence>
<dbReference type="InterPro" id="IPR015421">
    <property type="entry name" value="PyrdxlP-dep_Trfase_major"/>
</dbReference>
<dbReference type="Pfam" id="PF00155">
    <property type="entry name" value="Aminotran_1_2"/>
    <property type="match status" value="1"/>
</dbReference>
<dbReference type="InterPro" id="IPR004838">
    <property type="entry name" value="NHTrfase_class1_PyrdxlP-BS"/>
</dbReference>
<gene>
    <name evidence="9" type="ORF">DW038_10260</name>
    <name evidence="8" type="ORF">DW948_14230</name>
</gene>
<organism evidence="8 11">
    <name type="scientific">Agathobacter rectalis</name>
    <dbReference type="NCBI Taxonomy" id="39491"/>
    <lineage>
        <taxon>Bacteria</taxon>
        <taxon>Bacillati</taxon>
        <taxon>Bacillota</taxon>
        <taxon>Clostridia</taxon>
        <taxon>Lachnospirales</taxon>
        <taxon>Lachnospiraceae</taxon>
        <taxon>Agathobacter</taxon>
    </lineage>
</organism>
<dbReference type="AlphaFoldDB" id="A0A413QR37"/>
<evidence type="ECO:0000256" key="4">
    <source>
        <dbReference type="ARBA" id="ARBA00022679"/>
    </source>
</evidence>
<dbReference type="EMBL" id="QSFB01000031">
    <property type="protein sequence ID" value="RHA09389.1"/>
    <property type="molecule type" value="Genomic_DNA"/>
</dbReference>
<dbReference type="EC" id="2.6.1.-" evidence="6"/>
<evidence type="ECO:0000313" key="9">
    <source>
        <dbReference type="EMBL" id="RHL03736.1"/>
    </source>
</evidence>
<evidence type="ECO:0000256" key="1">
    <source>
        <dbReference type="ARBA" id="ARBA00001933"/>
    </source>
</evidence>
<dbReference type="Proteomes" id="UP000286341">
    <property type="component" value="Unassembled WGS sequence"/>
</dbReference>
<dbReference type="InterPro" id="IPR004839">
    <property type="entry name" value="Aminotransferase_I/II_large"/>
</dbReference>
<dbReference type="InterPro" id="IPR015424">
    <property type="entry name" value="PyrdxlP-dep_Trfase"/>
</dbReference>
<evidence type="ECO:0000259" key="7">
    <source>
        <dbReference type="Pfam" id="PF00155"/>
    </source>
</evidence>
<sequence length="387" mass="44467">MINMDELNSDVLECQFSGIGAIVQKANTMNEELIRLEIGDTDYTPPKMLIDAIIEQYQNGKTHYSSFRGEDSLISSICAMYSKKSNLQINPEEILITSGGSMGLYITFKTILSRDDEVIVLEPAWSHFGEIIKLVGGKVSRVGLNPDKDFDIDCKLIEKFITEKTRAIVVNHPNNPTGRIYSKKELNKLIALAKKYDLYIVCDEEYQVFEFDRKLFPIYKMYDKIITIRSFSKTYAMPGLRLGYVLASELLIHEMVKVSLYTNMYNSTLIQAAVAQVMENDKDFPNNIRDEYKRRRDILYEELNKIRNVRVIKSEGGMYLWVDFRKVSMDERKIVELLRTRGKIIIVPGSCFGESGRGFARISLSADVKILREAARKIQMCIEEMLT</sequence>
<dbReference type="SUPFAM" id="SSF53383">
    <property type="entry name" value="PLP-dependent transferases"/>
    <property type="match status" value="1"/>
</dbReference>
<dbReference type="RefSeq" id="WP_118343004.1">
    <property type="nucleotide sequence ID" value="NZ_QSFB01000031.1"/>
</dbReference>
<evidence type="ECO:0000256" key="3">
    <source>
        <dbReference type="ARBA" id="ARBA00022576"/>
    </source>
</evidence>
<comment type="caution">
    <text evidence="8">The sequence shown here is derived from an EMBL/GenBank/DDBJ whole genome shotgun (WGS) entry which is preliminary data.</text>
</comment>
<dbReference type="Gene3D" id="3.40.640.10">
    <property type="entry name" value="Type I PLP-dependent aspartate aminotransferase-like (Major domain)"/>
    <property type="match status" value="1"/>
</dbReference>
<name>A0A413QR37_9FIRM</name>
<dbReference type="PANTHER" id="PTHR46383">
    <property type="entry name" value="ASPARTATE AMINOTRANSFERASE"/>
    <property type="match status" value="1"/>
</dbReference>
<comment type="similarity">
    <text evidence="2 6">Belongs to the class-I pyridoxal-phosphate-dependent aminotransferase family.</text>
</comment>
<dbReference type="GO" id="GO:0008483">
    <property type="term" value="F:transaminase activity"/>
    <property type="evidence" value="ECO:0007669"/>
    <property type="project" value="UniProtKB-KW"/>
</dbReference>
<feature type="domain" description="Aminotransferase class I/classII large" evidence="7">
    <location>
        <begin position="32"/>
        <end position="378"/>
    </location>
</feature>
<keyword evidence="3 6" id="KW-0032">Aminotransferase</keyword>
<dbReference type="PROSITE" id="PS00105">
    <property type="entry name" value="AA_TRANSFER_CLASS_1"/>
    <property type="match status" value="1"/>
</dbReference>
<evidence type="ECO:0000256" key="2">
    <source>
        <dbReference type="ARBA" id="ARBA00007441"/>
    </source>
</evidence>
<accession>A0A413QR37</accession>
<evidence type="ECO:0000256" key="5">
    <source>
        <dbReference type="ARBA" id="ARBA00022898"/>
    </source>
</evidence>
<evidence type="ECO:0000313" key="8">
    <source>
        <dbReference type="EMBL" id="RHA09389.1"/>
    </source>
</evidence>